<name>A0A1Y1YRI0_9FUNG</name>
<dbReference type="GO" id="GO:0008270">
    <property type="term" value="F:zinc ion binding"/>
    <property type="evidence" value="ECO:0007669"/>
    <property type="project" value="UniProtKB-KW"/>
</dbReference>
<organism evidence="6 7">
    <name type="scientific">Basidiobolus meristosporus CBS 931.73</name>
    <dbReference type="NCBI Taxonomy" id="1314790"/>
    <lineage>
        <taxon>Eukaryota</taxon>
        <taxon>Fungi</taxon>
        <taxon>Fungi incertae sedis</taxon>
        <taxon>Zoopagomycota</taxon>
        <taxon>Entomophthoromycotina</taxon>
        <taxon>Basidiobolomycetes</taxon>
        <taxon>Basidiobolales</taxon>
        <taxon>Basidiobolaceae</taxon>
        <taxon>Basidiobolus</taxon>
    </lineage>
</organism>
<dbReference type="AlphaFoldDB" id="A0A1Y1YRI0"/>
<dbReference type="InterPro" id="IPR002893">
    <property type="entry name" value="Znf_MYND"/>
</dbReference>
<keyword evidence="2 4" id="KW-0863">Zinc-finger</keyword>
<dbReference type="Pfam" id="PF01753">
    <property type="entry name" value="zf-MYND"/>
    <property type="match status" value="1"/>
</dbReference>
<accession>A0A1Y1YRI0</accession>
<dbReference type="PANTHER" id="PTHR47570">
    <property type="entry name" value="ZINC ION BINDING PROTEIN"/>
    <property type="match status" value="1"/>
</dbReference>
<evidence type="ECO:0000256" key="4">
    <source>
        <dbReference type="PROSITE-ProRule" id="PRU00134"/>
    </source>
</evidence>
<dbReference type="Proteomes" id="UP000193498">
    <property type="component" value="Unassembled WGS sequence"/>
</dbReference>
<dbReference type="Pfam" id="PF20179">
    <property type="entry name" value="MSS51_C"/>
    <property type="match status" value="1"/>
</dbReference>
<dbReference type="InterPro" id="IPR046824">
    <property type="entry name" value="Mss51-like_C"/>
</dbReference>
<dbReference type="Gene3D" id="6.10.140.2220">
    <property type="match status" value="1"/>
</dbReference>
<dbReference type="EMBL" id="MCFE01000083">
    <property type="protein sequence ID" value="ORY00424.1"/>
    <property type="molecule type" value="Genomic_DNA"/>
</dbReference>
<dbReference type="PROSITE" id="PS50865">
    <property type="entry name" value="ZF_MYND_2"/>
    <property type="match status" value="1"/>
</dbReference>
<dbReference type="PANTHER" id="PTHR47570:SF1">
    <property type="entry name" value="ZINC ION BINDING PROTEIN"/>
    <property type="match status" value="1"/>
</dbReference>
<evidence type="ECO:0000256" key="2">
    <source>
        <dbReference type="ARBA" id="ARBA00022771"/>
    </source>
</evidence>
<feature type="domain" description="MYND-type" evidence="5">
    <location>
        <begin position="155"/>
        <end position="193"/>
    </location>
</feature>
<dbReference type="OrthoDB" id="432970at2759"/>
<evidence type="ECO:0000313" key="7">
    <source>
        <dbReference type="Proteomes" id="UP000193498"/>
    </source>
</evidence>
<comment type="caution">
    <text evidence="6">The sequence shown here is derived from an EMBL/GenBank/DDBJ whole genome shotgun (WGS) entry which is preliminary data.</text>
</comment>
<protein>
    <recommendedName>
        <fullName evidence="5">MYND-type domain-containing protein</fullName>
    </recommendedName>
</protein>
<keyword evidence="1" id="KW-0479">Metal-binding</keyword>
<evidence type="ECO:0000256" key="1">
    <source>
        <dbReference type="ARBA" id="ARBA00022723"/>
    </source>
</evidence>
<evidence type="ECO:0000259" key="5">
    <source>
        <dbReference type="PROSITE" id="PS50865"/>
    </source>
</evidence>
<gene>
    <name evidence="6" type="ORF">K493DRAFT_312854</name>
</gene>
<evidence type="ECO:0000256" key="3">
    <source>
        <dbReference type="ARBA" id="ARBA00022833"/>
    </source>
</evidence>
<sequence>MATSSSVPFSETEREREKVLALEIAAAAPQFPLYWQLGIQDASAVVEQAKYLVSVKNFDFDMVGFESFDKPPTAEDVYLVICRAVAYPMLRNAQPQRPERIYWDTREHHSLTKDGEEFLSTRLKEKLQIQLLMEAAPTEAPVNKEAARKVSASICYVCGAELLKRFCCSHCKAVKYCGRGCQIKDWPLHRKLCSLLKLTMEKSKELGEFPFTFTKEGYFTEDSDQPEQQALPYHGTGFWREEFLDGLPCPTNQTECEVTEPVDLSGITSSLLPFDKPLEKSSGFADTPKAIYSWRDFYRAKDIPLSDPAAMLLAHPLTLFHIIAHLCRDGYSTDVATASGSYLCIHLVNSHPHHPSMGPIYQLLLPLFPGVTLDIFMIHQDAHKPDSLSQEFKSEIFASCVRVHTVPTTYANFPVDQFPPDVVIGYQMSDLLSIMAQEELTKLMTNAKRNFFVENTELGCHMVRESLKTSLKLTPGLPCSINPFRQPYMRFLPSLSVPCYTNAFVLGYGK</sequence>
<evidence type="ECO:0000313" key="6">
    <source>
        <dbReference type="EMBL" id="ORY00424.1"/>
    </source>
</evidence>
<dbReference type="InParanoid" id="A0A1Y1YRI0"/>
<dbReference type="STRING" id="1314790.A0A1Y1YRI0"/>
<dbReference type="PROSITE" id="PS01360">
    <property type="entry name" value="ZF_MYND_1"/>
    <property type="match status" value="1"/>
</dbReference>
<proteinExistence type="predicted"/>
<dbReference type="SUPFAM" id="SSF144232">
    <property type="entry name" value="HIT/MYND zinc finger-like"/>
    <property type="match status" value="1"/>
</dbReference>
<keyword evidence="3" id="KW-0862">Zinc</keyword>
<keyword evidence="7" id="KW-1185">Reference proteome</keyword>
<reference evidence="6 7" key="1">
    <citation type="submission" date="2016-07" db="EMBL/GenBank/DDBJ databases">
        <title>Pervasive Adenine N6-methylation of Active Genes in Fungi.</title>
        <authorList>
            <consortium name="DOE Joint Genome Institute"/>
            <person name="Mondo S.J."/>
            <person name="Dannebaum R.O."/>
            <person name="Kuo R.C."/>
            <person name="Labutti K."/>
            <person name="Haridas S."/>
            <person name="Kuo A."/>
            <person name="Salamov A."/>
            <person name="Ahrendt S.R."/>
            <person name="Lipzen A."/>
            <person name="Sullivan W."/>
            <person name="Andreopoulos W.B."/>
            <person name="Clum A."/>
            <person name="Lindquist E."/>
            <person name="Daum C."/>
            <person name="Ramamoorthy G.K."/>
            <person name="Gryganskyi A."/>
            <person name="Culley D."/>
            <person name="Magnuson J.K."/>
            <person name="James T.Y."/>
            <person name="O'Malley M.A."/>
            <person name="Stajich J.E."/>
            <person name="Spatafora J.W."/>
            <person name="Visel A."/>
            <person name="Grigoriev I.V."/>
        </authorList>
    </citation>
    <scope>NUCLEOTIDE SEQUENCE [LARGE SCALE GENOMIC DNA]</scope>
    <source>
        <strain evidence="6 7">CBS 931.73</strain>
    </source>
</reference>